<dbReference type="InterPro" id="IPR001160">
    <property type="entry name" value="Peptidase_M20C"/>
</dbReference>
<comment type="caution">
    <text evidence="1">The sequence shown here is derived from an EMBL/GenBank/DDBJ whole genome shotgun (WGS) entry which is preliminary data.</text>
</comment>
<keyword evidence="1" id="KW-0645">Protease</keyword>
<dbReference type="AlphaFoldDB" id="A0A5J4P8D4"/>
<protein>
    <submittedName>
        <fullName evidence="1">Cytosol non-specific dipeptidase</fullName>
        <ecNumber evidence="1">3.4.13.18</ecNumber>
    </submittedName>
</protein>
<dbReference type="Gene3D" id="3.40.630.10">
    <property type="entry name" value="Zn peptidases"/>
    <property type="match status" value="1"/>
</dbReference>
<gene>
    <name evidence="1" type="ORF">EZS27_043379</name>
</gene>
<name>A0A5J4P8D4_9ZZZZ</name>
<evidence type="ECO:0000313" key="1">
    <source>
        <dbReference type="EMBL" id="KAA6304971.1"/>
    </source>
</evidence>
<keyword evidence="1" id="KW-0378">Hydrolase</keyword>
<dbReference type="PRINTS" id="PR00934">
    <property type="entry name" value="XHISDIPTASE"/>
</dbReference>
<reference evidence="1" key="1">
    <citation type="submission" date="2019-03" db="EMBL/GenBank/DDBJ databases">
        <title>Single cell metagenomics reveals metabolic interactions within the superorganism composed of flagellate Streblomastix strix and complex community of Bacteroidetes bacteria on its surface.</title>
        <authorList>
            <person name="Treitli S.C."/>
            <person name="Kolisko M."/>
            <person name="Husnik F."/>
            <person name="Keeling P."/>
            <person name="Hampl V."/>
        </authorList>
    </citation>
    <scope>NUCLEOTIDE SEQUENCE</scope>
    <source>
        <strain evidence="1">STM</strain>
    </source>
</reference>
<dbReference type="PANTHER" id="PTHR43501:SF1">
    <property type="entry name" value="CYTOSOL NON-SPECIFIC DIPEPTIDASE"/>
    <property type="match status" value="1"/>
</dbReference>
<dbReference type="EC" id="3.4.13.18" evidence="1"/>
<dbReference type="FunFam" id="3.40.630.10:FF:000018">
    <property type="entry name" value="Aminoacyl-histidine dipeptidase PepD"/>
    <property type="match status" value="1"/>
</dbReference>
<proteinExistence type="predicted"/>
<feature type="non-terminal residue" evidence="1">
    <location>
        <position position="1"/>
    </location>
</feature>
<dbReference type="PANTHER" id="PTHR43501">
    <property type="entry name" value="CYTOSOL NON-SPECIFIC DIPEPTIDASE"/>
    <property type="match status" value="1"/>
</dbReference>
<dbReference type="EMBL" id="SNRY01011081">
    <property type="protein sequence ID" value="KAA6304971.1"/>
    <property type="molecule type" value="Genomic_DNA"/>
</dbReference>
<dbReference type="GO" id="GO:0006508">
    <property type="term" value="P:proteolysis"/>
    <property type="evidence" value="ECO:0007669"/>
    <property type="project" value="InterPro"/>
</dbReference>
<dbReference type="SUPFAM" id="SSF53187">
    <property type="entry name" value="Zn-dependent exopeptidases"/>
    <property type="match status" value="1"/>
</dbReference>
<organism evidence="1">
    <name type="scientific">termite gut metagenome</name>
    <dbReference type="NCBI Taxonomy" id="433724"/>
    <lineage>
        <taxon>unclassified sequences</taxon>
        <taxon>metagenomes</taxon>
        <taxon>organismal metagenomes</taxon>
    </lineage>
</organism>
<dbReference type="GO" id="GO:0070573">
    <property type="term" value="F:metallodipeptidase activity"/>
    <property type="evidence" value="ECO:0007669"/>
    <property type="project" value="TreeGrafter"/>
</dbReference>
<sequence>VRSVFELGGAEAQSNEGYPGWKPNPQSAILKIAMESYQRLFGTDAKVKAIHAGLECGLFLDKYPSLDMLSFGPTIKEVHSPDEKILIPTVEKFWKHLIDILKNIPEKV</sequence>
<dbReference type="GO" id="GO:0005829">
    <property type="term" value="C:cytosol"/>
    <property type="evidence" value="ECO:0007669"/>
    <property type="project" value="TreeGrafter"/>
</dbReference>
<accession>A0A5J4P8D4</accession>
<keyword evidence="1" id="KW-0224">Dipeptidase</keyword>